<evidence type="ECO:0000259" key="4">
    <source>
        <dbReference type="PROSITE" id="PS50893"/>
    </source>
</evidence>
<evidence type="ECO:0000256" key="3">
    <source>
        <dbReference type="ARBA" id="ARBA00022840"/>
    </source>
</evidence>
<dbReference type="Pfam" id="PF00005">
    <property type="entry name" value="ABC_tran"/>
    <property type="match status" value="1"/>
</dbReference>
<dbReference type="Gene3D" id="3.40.50.300">
    <property type="entry name" value="P-loop containing nucleotide triphosphate hydrolases"/>
    <property type="match status" value="1"/>
</dbReference>
<dbReference type="SUPFAM" id="SSF52540">
    <property type="entry name" value="P-loop containing nucleoside triphosphate hydrolases"/>
    <property type="match status" value="1"/>
</dbReference>
<dbReference type="InterPro" id="IPR003593">
    <property type="entry name" value="AAA+_ATPase"/>
</dbReference>
<dbReference type="AlphaFoldDB" id="A0A4P8L1L6"/>
<keyword evidence="6" id="KW-1185">Reference proteome</keyword>
<dbReference type="OrthoDB" id="9809450at2"/>
<protein>
    <submittedName>
        <fullName evidence="5">ABC transporter ATP-binding protein</fullName>
    </submittedName>
</protein>
<dbReference type="PROSITE" id="PS00211">
    <property type="entry name" value="ABC_TRANSPORTER_1"/>
    <property type="match status" value="1"/>
</dbReference>
<dbReference type="InterPro" id="IPR017871">
    <property type="entry name" value="ABC_transporter-like_CS"/>
</dbReference>
<feature type="domain" description="ABC transporter" evidence="4">
    <location>
        <begin position="5"/>
        <end position="241"/>
    </location>
</feature>
<dbReference type="PANTHER" id="PTHR42794:SF2">
    <property type="entry name" value="ABC TRANSPORTER ATP-BINDING PROTEIN"/>
    <property type="match status" value="1"/>
</dbReference>
<dbReference type="PANTHER" id="PTHR42794">
    <property type="entry name" value="HEMIN IMPORT ATP-BINDING PROTEIN HMUV"/>
    <property type="match status" value="1"/>
</dbReference>
<reference evidence="5 6" key="2">
    <citation type="submission" date="2019-05" db="EMBL/GenBank/DDBJ databases">
        <authorList>
            <person name="Suflita J.M."/>
            <person name="Marks C.R."/>
        </authorList>
    </citation>
    <scope>NUCLEOTIDE SEQUENCE [LARGE SCALE GENOMIC DNA]</scope>
    <source>
        <strain evidence="5 6">ALDC</strain>
    </source>
</reference>
<dbReference type="FunFam" id="3.40.50.300:FF:000134">
    <property type="entry name" value="Iron-enterobactin ABC transporter ATP-binding protein"/>
    <property type="match status" value="1"/>
</dbReference>
<name>A0A4P8L1L6_9BACT</name>
<dbReference type="Proteomes" id="UP000298602">
    <property type="component" value="Chromosome"/>
</dbReference>
<dbReference type="InterPro" id="IPR003439">
    <property type="entry name" value="ABC_transporter-like_ATP-bd"/>
</dbReference>
<evidence type="ECO:0000256" key="2">
    <source>
        <dbReference type="ARBA" id="ARBA00022741"/>
    </source>
</evidence>
<dbReference type="InterPro" id="IPR027417">
    <property type="entry name" value="P-loop_NTPase"/>
</dbReference>
<evidence type="ECO:0000256" key="1">
    <source>
        <dbReference type="ARBA" id="ARBA00022448"/>
    </source>
</evidence>
<dbReference type="KEGG" id="dax:FDQ92_05485"/>
<sequence>MKAAVTVESLTVGYGKETVLHELTFHVEAGEFFVVCGPNGSGKSTLLKAVAGLLRPLSGTVRLFGRDVASFGKRELARLVAHVPQFVPLDFPFTVAEVVLMGRSPHLGLFGLEGKSDMEKAREAMERTRVGHLETRTVDRLSGGERQRVFLAQALCQEPRILLLDEPTAALDLSHQVNFMDILEDLRSDQNLTIAMVSHDLNLAAMYGERALLLKAGRAVASGPPGEIFTFASLEETYGCVVVVSVNPLGGFPQVTPVPRRYLRAKAGR</sequence>
<dbReference type="GO" id="GO:0005524">
    <property type="term" value="F:ATP binding"/>
    <property type="evidence" value="ECO:0007669"/>
    <property type="project" value="UniProtKB-KW"/>
</dbReference>
<reference evidence="5 6" key="1">
    <citation type="submission" date="2019-05" db="EMBL/GenBank/DDBJ databases">
        <title>The Complete Genome Sequence of the n-alkane-degrading Desulfoglaeba alkanexedens ALDC reveals multiple alkylsuccinate synthase gene clusters.</title>
        <authorList>
            <person name="Callaghan A.V."/>
            <person name="Davidova I.A."/>
            <person name="Duncan K.E."/>
            <person name="Morris B."/>
            <person name="McInerney M.J."/>
        </authorList>
    </citation>
    <scope>NUCLEOTIDE SEQUENCE [LARGE SCALE GENOMIC DNA]</scope>
    <source>
        <strain evidence="5 6">ALDC</strain>
    </source>
</reference>
<dbReference type="PROSITE" id="PS50893">
    <property type="entry name" value="ABC_TRANSPORTER_2"/>
    <property type="match status" value="1"/>
</dbReference>
<keyword evidence="3 5" id="KW-0067">ATP-binding</keyword>
<keyword evidence="1" id="KW-0813">Transport</keyword>
<dbReference type="RefSeq" id="WP_137423648.1">
    <property type="nucleotide sequence ID" value="NZ_CP040098.1"/>
</dbReference>
<keyword evidence="2" id="KW-0547">Nucleotide-binding</keyword>
<proteinExistence type="predicted"/>
<dbReference type="EMBL" id="CP040098">
    <property type="protein sequence ID" value="QCQ21679.1"/>
    <property type="molecule type" value="Genomic_DNA"/>
</dbReference>
<accession>A0A4P8L1L6</accession>
<evidence type="ECO:0000313" key="6">
    <source>
        <dbReference type="Proteomes" id="UP000298602"/>
    </source>
</evidence>
<organism evidence="5 6">
    <name type="scientific">Desulfoglaeba alkanexedens ALDC</name>
    <dbReference type="NCBI Taxonomy" id="980445"/>
    <lineage>
        <taxon>Bacteria</taxon>
        <taxon>Pseudomonadati</taxon>
        <taxon>Thermodesulfobacteriota</taxon>
        <taxon>Syntrophobacteria</taxon>
        <taxon>Syntrophobacterales</taxon>
        <taxon>Syntrophobacteraceae</taxon>
        <taxon>Desulfoglaeba</taxon>
    </lineage>
</organism>
<dbReference type="GO" id="GO:0016887">
    <property type="term" value="F:ATP hydrolysis activity"/>
    <property type="evidence" value="ECO:0007669"/>
    <property type="project" value="InterPro"/>
</dbReference>
<dbReference type="SMART" id="SM00382">
    <property type="entry name" value="AAA"/>
    <property type="match status" value="1"/>
</dbReference>
<evidence type="ECO:0000313" key="5">
    <source>
        <dbReference type="EMBL" id="QCQ21679.1"/>
    </source>
</evidence>
<gene>
    <name evidence="5" type="ORF">FDQ92_05485</name>
</gene>
<dbReference type="CDD" id="cd03214">
    <property type="entry name" value="ABC_Iron-Siderophores_B12_Hemin"/>
    <property type="match status" value="1"/>
</dbReference>